<dbReference type="RefSeq" id="WP_182953558.1">
    <property type="nucleotide sequence ID" value="NZ_WNXC01000001.1"/>
</dbReference>
<dbReference type="Pfam" id="PF13715">
    <property type="entry name" value="CarbopepD_reg_2"/>
    <property type="match status" value="1"/>
</dbReference>
<dbReference type="SUPFAM" id="SSF49464">
    <property type="entry name" value="Carboxypeptidase regulatory domain-like"/>
    <property type="match status" value="1"/>
</dbReference>
<sequence length="412" mass="47478">MRSIFLILFFLSTSIAALAQFTITGKVINVVDRKPLESATVFLNKTNYGTKTAKDGSFTIYNVQPGHYELMVSMISFKTYSVPISVQSDTKVPTIAIEEKRNQLNEVVIMSAKKPGSKYMDMFKRELLGNSKLGRQCRIINPGVIQLNFDRKENNLRAYTTDFMVIENKALGYRLKYLVEDFERNEKTEIISYVGYVLFETMEGNDQERRDWNKNRLEVYTGSLQHFLRSVIGENINRAGEPGFLVAAGTRSPNRLWNKIPRQPRYIEVLDTTKWTAEQIAQVTDQKGLYALLINNDVNYIKKWKNIIIHGAKGLERIKADTSEFKNSLYITYIKDIPHKLGKDNSHIEESFKPTAEMNKMASLISIFDDHVFFDRNGNILNPMNLKLEQRWAKLRLGDLLPIDYLPDTDTK</sequence>
<dbReference type="Gene3D" id="2.60.40.1120">
    <property type="entry name" value="Carboxypeptidase-like, regulatory domain"/>
    <property type="match status" value="1"/>
</dbReference>
<name>A0ABR6EUD1_9SPHI</name>
<evidence type="ECO:0008006" key="4">
    <source>
        <dbReference type="Google" id="ProtNLM"/>
    </source>
</evidence>
<reference evidence="2 3" key="1">
    <citation type="submission" date="2019-11" db="EMBL/GenBank/DDBJ databases">
        <title>Description of Pedobacter sp. LMG 31462T.</title>
        <authorList>
            <person name="Carlier A."/>
            <person name="Qi S."/>
            <person name="Vandamme P."/>
        </authorList>
    </citation>
    <scope>NUCLEOTIDE SEQUENCE [LARGE SCALE GENOMIC DNA]</scope>
    <source>
        <strain evidence="2 3">LMG 31462</strain>
    </source>
</reference>
<evidence type="ECO:0000313" key="3">
    <source>
        <dbReference type="Proteomes" id="UP000636110"/>
    </source>
</evidence>
<gene>
    <name evidence="2" type="ORF">GM920_03815</name>
</gene>
<accession>A0ABR6EUD1</accession>
<proteinExistence type="predicted"/>
<dbReference type="InterPro" id="IPR008969">
    <property type="entry name" value="CarboxyPept-like_regulatory"/>
</dbReference>
<keyword evidence="1" id="KW-0732">Signal</keyword>
<comment type="caution">
    <text evidence="2">The sequence shown here is derived from an EMBL/GenBank/DDBJ whole genome shotgun (WGS) entry which is preliminary data.</text>
</comment>
<dbReference type="EMBL" id="WNXC01000001">
    <property type="protein sequence ID" value="MBB2148033.1"/>
    <property type="molecule type" value="Genomic_DNA"/>
</dbReference>
<protein>
    <recommendedName>
        <fullName evidence="4">Carboxypeptidase-like regulatory domain-containing protein</fullName>
    </recommendedName>
</protein>
<keyword evidence="3" id="KW-1185">Reference proteome</keyword>
<feature type="chain" id="PRO_5047129921" description="Carboxypeptidase-like regulatory domain-containing protein" evidence="1">
    <location>
        <begin position="20"/>
        <end position="412"/>
    </location>
</feature>
<evidence type="ECO:0000256" key="1">
    <source>
        <dbReference type="SAM" id="SignalP"/>
    </source>
</evidence>
<evidence type="ECO:0000313" key="2">
    <source>
        <dbReference type="EMBL" id="MBB2148033.1"/>
    </source>
</evidence>
<dbReference type="Proteomes" id="UP000636110">
    <property type="component" value="Unassembled WGS sequence"/>
</dbReference>
<feature type="signal peptide" evidence="1">
    <location>
        <begin position="1"/>
        <end position="19"/>
    </location>
</feature>
<organism evidence="2 3">
    <name type="scientific">Pedobacter gandavensis</name>
    <dbReference type="NCBI Taxonomy" id="2679963"/>
    <lineage>
        <taxon>Bacteria</taxon>
        <taxon>Pseudomonadati</taxon>
        <taxon>Bacteroidota</taxon>
        <taxon>Sphingobacteriia</taxon>
        <taxon>Sphingobacteriales</taxon>
        <taxon>Sphingobacteriaceae</taxon>
        <taxon>Pedobacter</taxon>
    </lineage>
</organism>